<dbReference type="PROSITE" id="PS51007">
    <property type="entry name" value="CYTC"/>
    <property type="match status" value="1"/>
</dbReference>
<evidence type="ECO:0000259" key="6">
    <source>
        <dbReference type="PROSITE" id="PS51007"/>
    </source>
</evidence>
<evidence type="ECO:0000313" key="7">
    <source>
        <dbReference type="EMBL" id="ACF12055.1"/>
    </source>
</evidence>
<dbReference type="OrthoDB" id="9811281at2"/>
<dbReference type="GO" id="GO:0020037">
    <property type="term" value="F:heme binding"/>
    <property type="evidence" value="ECO:0007669"/>
    <property type="project" value="InterPro"/>
</dbReference>
<keyword evidence="5" id="KW-0812">Transmembrane</keyword>
<dbReference type="PANTHER" id="PTHR33751">
    <property type="entry name" value="CBB3-TYPE CYTOCHROME C OXIDASE SUBUNIT FIXP"/>
    <property type="match status" value="1"/>
</dbReference>
<dbReference type="Pfam" id="PF13442">
    <property type="entry name" value="Cytochrome_CBB3"/>
    <property type="match status" value="1"/>
</dbReference>
<dbReference type="Gene3D" id="1.10.760.10">
    <property type="entry name" value="Cytochrome c-like domain"/>
    <property type="match status" value="1"/>
</dbReference>
<dbReference type="InterPro" id="IPR050597">
    <property type="entry name" value="Cytochrome_c_Oxidase_Subunit"/>
</dbReference>
<dbReference type="KEGG" id="cpc:Cpar_1660"/>
<dbReference type="InterPro" id="IPR032858">
    <property type="entry name" value="CcoP_N"/>
</dbReference>
<dbReference type="InterPro" id="IPR036909">
    <property type="entry name" value="Cyt_c-like_dom_sf"/>
</dbReference>
<keyword evidence="5" id="KW-0472">Membrane</keyword>
<keyword evidence="2 4" id="KW-0479">Metal-binding</keyword>
<dbReference type="PANTHER" id="PTHR33751:SF1">
    <property type="entry name" value="CBB3-TYPE CYTOCHROME C OXIDASE SUBUNIT FIXP"/>
    <property type="match status" value="1"/>
</dbReference>
<evidence type="ECO:0000313" key="8">
    <source>
        <dbReference type="Proteomes" id="UP000008811"/>
    </source>
</evidence>
<dbReference type="GO" id="GO:0009055">
    <property type="term" value="F:electron transfer activity"/>
    <property type="evidence" value="ECO:0007669"/>
    <property type="project" value="InterPro"/>
</dbReference>
<dbReference type="GO" id="GO:0046872">
    <property type="term" value="F:metal ion binding"/>
    <property type="evidence" value="ECO:0007669"/>
    <property type="project" value="UniProtKB-KW"/>
</dbReference>
<dbReference type="EMBL" id="CP001099">
    <property type="protein sequence ID" value="ACF12055.1"/>
    <property type="molecule type" value="Genomic_DNA"/>
</dbReference>
<name>B3QQ52_CHLP8</name>
<evidence type="ECO:0000256" key="1">
    <source>
        <dbReference type="ARBA" id="ARBA00022617"/>
    </source>
</evidence>
<keyword evidence="5" id="KW-1133">Transmembrane helix</keyword>
<accession>B3QQ52</accession>
<evidence type="ECO:0000256" key="5">
    <source>
        <dbReference type="SAM" id="Phobius"/>
    </source>
</evidence>
<evidence type="ECO:0000256" key="2">
    <source>
        <dbReference type="ARBA" id="ARBA00022723"/>
    </source>
</evidence>
<dbReference type="AlphaFoldDB" id="B3QQ52"/>
<dbReference type="HOGENOM" id="CLU_047545_1_1_10"/>
<dbReference type="Proteomes" id="UP000008811">
    <property type="component" value="Chromosome"/>
</dbReference>
<keyword evidence="8" id="KW-1185">Reference proteome</keyword>
<dbReference type="SUPFAM" id="SSF46626">
    <property type="entry name" value="Cytochrome c"/>
    <property type="match status" value="1"/>
</dbReference>
<dbReference type="eggNOG" id="COG2010">
    <property type="taxonomic scope" value="Bacteria"/>
</dbReference>
<dbReference type="RefSeq" id="WP_012502888.1">
    <property type="nucleotide sequence ID" value="NC_011027.1"/>
</dbReference>
<protein>
    <submittedName>
        <fullName evidence="7">Cytochrome c class I</fullName>
    </submittedName>
</protein>
<dbReference type="STRING" id="517417.Cpar_1660"/>
<reference evidence="7" key="1">
    <citation type="submission" date="2008-06" db="EMBL/GenBank/DDBJ databases">
        <title>Complete sequence of Chlorobaculum parvum NCIB 8327.</title>
        <authorList>
            <consortium name="US DOE Joint Genome Institute"/>
            <person name="Lucas S."/>
            <person name="Copeland A."/>
            <person name="Lapidus A."/>
            <person name="Glavina del Rio T."/>
            <person name="Dalin E."/>
            <person name="Tice H."/>
            <person name="Bruce D."/>
            <person name="Goodwin L."/>
            <person name="Pitluck S."/>
            <person name="Schmutz J."/>
            <person name="Larimer F."/>
            <person name="Land M."/>
            <person name="Hauser L."/>
            <person name="Kyrpides N."/>
            <person name="Mikhailova N."/>
            <person name="Zhao F."/>
            <person name="Li T."/>
            <person name="Liu Z."/>
            <person name="Overmann J."/>
            <person name="Bryant D.A."/>
            <person name="Richardson P."/>
        </authorList>
    </citation>
    <scope>NUCLEOTIDE SEQUENCE [LARGE SCALE GENOMIC DNA]</scope>
    <source>
        <strain evidence="7">NCIB 8327</strain>
    </source>
</reference>
<sequence length="154" mass="16486">MNDSGVPHEGHNKIPKGWMAFFIGMIIFLVWYIASFTPAISGWSFYKIFEDEMKAGKQKAVAAASSSDPGRYIGKTDAIAAGKAEFETSCAACHMADASGGIGPNLKTKLKFGSTPADLYESIANGRPGGMPPFGQQLGNDKVCKIISFIESLR</sequence>
<feature type="transmembrane region" description="Helical" evidence="5">
    <location>
        <begin position="20"/>
        <end position="46"/>
    </location>
</feature>
<gene>
    <name evidence="7" type="ordered locus">Cpar_1660</name>
</gene>
<keyword evidence="1 4" id="KW-0349">Heme</keyword>
<keyword evidence="3 4" id="KW-0408">Iron</keyword>
<organism evidence="7 8">
    <name type="scientific">Chlorobaculum parvum (strain DSM 263 / NCIMB 8327)</name>
    <name type="common">Chlorobium vibrioforme subsp. thiosulfatophilum</name>
    <dbReference type="NCBI Taxonomy" id="517417"/>
    <lineage>
        <taxon>Bacteria</taxon>
        <taxon>Pseudomonadati</taxon>
        <taxon>Chlorobiota</taxon>
        <taxon>Chlorobiia</taxon>
        <taxon>Chlorobiales</taxon>
        <taxon>Chlorobiaceae</taxon>
        <taxon>Chlorobaculum</taxon>
    </lineage>
</organism>
<proteinExistence type="predicted"/>
<feature type="domain" description="Cytochrome c" evidence="6">
    <location>
        <begin position="77"/>
        <end position="154"/>
    </location>
</feature>
<dbReference type="InterPro" id="IPR009056">
    <property type="entry name" value="Cyt_c-like_dom"/>
</dbReference>
<dbReference type="Pfam" id="PF14715">
    <property type="entry name" value="FixP_N"/>
    <property type="match status" value="1"/>
</dbReference>
<evidence type="ECO:0000256" key="4">
    <source>
        <dbReference type="PROSITE-ProRule" id="PRU00433"/>
    </source>
</evidence>
<evidence type="ECO:0000256" key="3">
    <source>
        <dbReference type="ARBA" id="ARBA00023004"/>
    </source>
</evidence>